<evidence type="ECO:0000313" key="1">
    <source>
        <dbReference type="EMBL" id="EGE3745530.1"/>
    </source>
</evidence>
<protein>
    <submittedName>
        <fullName evidence="1">Uncharacterized protein</fullName>
    </submittedName>
</protein>
<dbReference type="Proteomes" id="UP000864586">
    <property type="component" value="Unassembled WGS sequence"/>
</dbReference>
<accession>A0A8H9E1N1</accession>
<name>A0A8H9E1N1_SHIBO</name>
<reference evidence="1" key="1">
    <citation type="submission" date="2018-05" db="EMBL/GenBank/DDBJ databases">
        <authorList>
            <person name="Ashton P.M."/>
            <person name="Dallman T."/>
            <person name="Nair S."/>
            <person name="De Pinna E."/>
            <person name="Peters T."/>
            <person name="Grant K."/>
        </authorList>
    </citation>
    <scope>NUCLEOTIDE SEQUENCE</scope>
    <source>
        <strain evidence="1">287711</strain>
    </source>
</reference>
<sequence>MRSGLRTTSYANRVAQGRLFLCLKLPISVQYIGLSERPFSVLRFVAGGLKYALAVSVSATRNDPISFPLTASA</sequence>
<organism evidence="1">
    <name type="scientific">Shigella boydii</name>
    <dbReference type="NCBI Taxonomy" id="621"/>
    <lineage>
        <taxon>Bacteria</taxon>
        <taxon>Pseudomonadati</taxon>
        <taxon>Pseudomonadota</taxon>
        <taxon>Gammaproteobacteria</taxon>
        <taxon>Enterobacterales</taxon>
        <taxon>Enterobacteriaceae</taxon>
        <taxon>Shigella</taxon>
    </lineage>
</organism>
<gene>
    <name evidence="1" type="ORF">DLV22_12640</name>
</gene>
<proteinExistence type="predicted"/>
<dbReference type="AlphaFoldDB" id="A0A8H9E1N1"/>
<dbReference type="EMBL" id="AAVUMO010000029">
    <property type="protein sequence ID" value="EGE3745530.1"/>
    <property type="molecule type" value="Genomic_DNA"/>
</dbReference>
<comment type="caution">
    <text evidence="1">The sequence shown here is derived from an EMBL/GenBank/DDBJ whole genome shotgun (WGS) entry which is preliminary data.</text>
</comment>